<keyword evidence="2" id="KW-0472">Membrane</keyword>
<protein>
    <submittedName>
        <fullName evidence="3">Uncharacterized protein</fullName>
    </submittedName>
</protein>
<proteinExistence type="predicted"/>
<feature type="compositionally biased region" description="Low complexity" evidence="1">
    <location>
        <begin position="70"/>
        <end position="83"/>
    </location>
</feature>
<keyword evidence="4" id="KW-1185">Reference proteome</keyword>
<dbReference type="Proteomes" id="UP000291116">
    <property type="component" value="Unassembled WGS sequence"/>
</dbReference>
<name>A0A448Z003_9STRA</name>
<feature type="compositionally biased region" description="Basic and acidic residues" evidence="1">
    <location>
        <begin position="119"/>
        <end position="128"/>
    </location>
</feature>
<feature type="region of interest" description="Disordered" evidence="1">
    <location>
        <begin position="1"/>
        <end position="25"/>
    </location>
</feature>
<feature type="region of interest" description="Disordered" evidence="1">
    <location>
        <begin position="50"/>
        <end position="132"/>
    </location>
</feature>
<feature type="compositionally biased region" description="Polar residues" evidence="1">
    <location>
        <begin position="1"/>
        <end position="17"/>
    </location>
</feature>
<reference evidence="3 4" key="1">
    <citation type="submission" date="2019-01" db="EMBL/GenBank/DDBJ databases">
        <authorList>
            <person name="Ferrante I. M."/>
        </authorList>
    </citation>
    <scope>NUCLEOTIDE SEQUENCE [LARGE SCALE GENOMIC DNA]</scope>
    <source>
        <strain evidence="3 4">B856</strain>
    </source>
</reference>
<keyword evidence="2" id="KW-0812">Transmembrane</keyword>
<dbReference type="AlphaFoldDB" id="A0A448Z003"/>
<sequence length="239" mass="26298">MTKSIETAGTTTENQSPRCRVVSPAPRNSLPRVLVLSIAAVTLLGTTAAGFSLAPSPPSRGRLLPVPMPAGAARSRLGASASGFDGEDDDDDRERVPARVRRRRGRAYDDDEEYDDDRYEPGGRRGGDDSIGYAADRLEEDGIFDEMDDDDEYYEDDDLENDESYDTFSNTVIPNQLLDSIDPDGSAERFSEIATDPKFWFDMVLFITVLDLISFIGPRNPFQDVAPEMYTAGLPPPGM</sequence>
<keyword evidence="2" id="KW-1133">Transmembrane helix</keyword>
<dbReference type="EMBL" id="CAACVS010000057">
    <property type="protein sequence ID" value="VEU35368.1"/>
    <property type="molecule type" value="Genomic_DNA"/>
</dbReference>
<evidence type="ECO:0000313" key="4">
    <source>
        <dbReference type="Proteomes" id="UP000291116"/>
    </source>
</evidence>
<gene>
    <name evidence="3" type="ORF">PSNMU_V1.4_AUG-EV-PASAV3_0021030</name>
</gene>
<organism evidence="3 4">
    <name type="scientific">Pseudo-nitzschia multistriata</name>
    <dbReference type="NCBI Taxonomy" id="183589"/>
    <lineage>
        <taxon>Eukaryota</taxon>
        <taxon>Sar</taxon>
        <taxon>Stramenopiles</taxon>
        <taxon>Ochrophyta</taxon>
        <taxon>Bacillariophyta</taxon>
        <taxon>Bacillariophyceae</taxon>
        <taxon>Bacillariophycidae</taxon>
        <taxon>Bacillariales</taxon>
        <taxon>Bacillariaceae</taxon>
        <taxon>Pseudo-nitzschia</taxon>
    </lineage>
</organism>
<evidence type="ECO:0000256" key="1">
    <source>
        <dbReference type="SAM" id="MobiDB-lite"/>
    </source>
</evidence>
<evidence type="ECO:0000256" key="2">
    <source>
        <dbReference type="SAM" id="Phobius"/>
    </source>
</evidence>
<feature type="transmembrane region" description="Helical" evidence="2">
    <location>
        <begin position="33"/>
        <end position="54"/>
    </location>
</feature>
<accession>A0A448Z003</accession>
<evidence type="ECO:0000313" key="3">
    <source>
        <dbReference type="EMBL" id="VEU35368.1"/>
    </source>
</evidence>
<feature type="compositionally biased region" description="Acidic residues" evidence="1">
    <location>
        <begin position="109"/>
        <end position="118"/>
    </location>
</feature>
<dbReference type="OrthoDB" id="46549at2759"/>